<proteinExistence type="predicted"/>
<dbReference type="InterPro" id="IPR010998">
    <property type="entry name" value="Integrase_recombinase_N"/>
</dbReference>
<dbReference type="InterPro" id="IPR013762">
    <property type="entry name" value="Integrase-like_cat_sf"/>
</dbReference>
<keyword evidence="9" id="KW-1185">Reference proteome</keyword>
<accession>N1MQX5</accession>
<protein>
    <submittedName>
        <fullName evidence="8">Tyrosine recombinase</fullName>
    </submittedName>
</protein>
<dbReference type="CDD" id="cd00798">
    <property type="entry name" value="INT_XerDC_C"/>
    <property type="match status" value="1"/>
</dbReference>
<evidence type="ECO:0000256" key="4">
    <source>
        <dbReference type="ARBA" id="ARBA00023172"/>
    </source>
</evidence>
<keyword evidence="4" id="KW-0233">DNA recombination</keyword>
<dbReference type="RefSeq" id="WP_006963214.1">
    <property type="nucleotide sequence ID" value="NZ_CAVK010000194.1"/>
</dbReference>
<evidence type="ECO:0000256" key="2">
    <source>
        <dbReference type="ARBA" id="ARBA00022908"/>
    </source>
</evidence>
<dbReference type="InterPro" id="IPR050090">
    <property type="entry name" value="Tyrosine_recombinase_XerCD"/>
</dbReference>
<comment type="caution">
    <text evidence="8">The sequence shown here is derived from an EMBL/GenBank/DDBJ whole genome shotgun (WGS) entry which is preliminary data.</text>
</comment>
<dbReference type="EMBL" id="CAVK010000194">
    <property type="protein sequence ID" value="CCW19346.1"/>
    <property type="molecule type" value="Genomic_DNA"/>
</dbReference>
<keyword evidence="1" id="KW-0159">Chromosome partition</keyword>
<evidence type="ECO:0000256" key="3">
    <source>
        <dbReference type="ARBA" id="ARBA00023125"/>
    </source>
</evidence>
<dbReference type="AlphaFoldDB" id="N1MQX5"/>
<dbReference type="PROSITE" id="PS51900">
    <property type="entry name" value="CB"/>
    <property type="match status" value="1"/>
</dbReference>
<feature type="domain" description="Core-binding (CB)" evidence="7">
    <location>
        <begin position="16"/>
        <end position="107"/>
    </location>
</feature>
<evidence type="ECO:0000256" key="5">
    <source>
        <dbReference type="PROSITE-ProRule" id="PRU01248"/>
    </source>
</evidence>
<sequence>MSRRVLPPLPGRHDPDSLAAYMERFLSSLAVRNYSPATIVDRRHGLATFILWCAERGIDAPRDVTKPILERYQRHLYYHRKTNGEPLTFRTQGQRLIPIRAWFKWLARENHILSNPASELELPRPEKRLPALVLTADEAEAVMAVPDTAEPLGLRDRAMLELLYATAIRRAELIGLRLFDVDYARSTLIVRQGKGNKDRVVPLGERARAWLVAYRDRVRPGLVAGRDPGTLFLSRDGRPLEPKRLSEKVRGYVAAAGIGKPGSCHLLRHTAATLMLEGGADIRFIQALLGHESLETTQIYTQVSIAKLAEIHAATHPGTRLAHDRAMLDATLAGDGEEEG</sequence>
<dbReference type="PANTHER" id="PTHR30349:SF81">
    <property type="entry name" value="TYROSINE RECOMBINASE XERC"/>
    <property type="match status" value="1"/>
</dbReference>
<dbReference type="GO" id="GO:0003677">
    <property type="term" value="F:DNA binding"/>
    <property type="evidence" value="ECO:0007669"/>
    <property type="project" value="UniProtKB-UniRule"/>
</dbReference>
<dbReference type="SUPFAM" id="SSF56349">
    <property type="entry name" value="DNA breaking-rejoining enzymes"/>
    <property type="match status" value="1"/>
</dbReference>
<feature type="domain" description="Tyr recombinase" evidence="6">
    <location>
        <begin position="129"/>
        <end position="313"/>
    </location>
</feature>
<dbReference type="Proteomes" id="UP000013201">
    <property type="component" value="Unassembled WGS sequence"/>
</dbReference>
<reference evidence="8 9" key="1">
    <citation type="submission" date="2013-03" db="EMBL/GenBank/DDBJ databases">
        <authorList>
            <person name="Le V."/>
        </authorList>
    </citation>
    <scope>NUCLEOTIDE SEQUENCE [LARGE SCALE GENOMIC DNA]</scope>
    <source>
        <strain evidence="8 9">BiD32</strain>
    </source>
</reference>
<gene>
    <name evidence="8" type="ORF">EBBID32_37120</name>
</gene>
<organism evidence="8 9">
    <name type="scientific">Sphingobium indicum BiD32</name>
    <dbReference type="NCBI Taxonomy" id="1301087"/>
    <lineage>
        <taxon>Bacteria</taxon>
        <taxon>Pseudomonadati</taxon>
        <taxon>Pseudomonadota</taxon>
        <taxon>Alphaproteobacteria</taxon>
        <taxon>Sphingomonadales</taxon>
        <taxon>Sphingomonadaceae</taxon>
        <taxon>Sphingobium</taxon>
    </lineage>
</organism>
<dbReference type="PANTHER" id="PTHR30349">
    <property type="entry name" value="PHAGE INTEGRASE-RELATED"/>
    <property type="match status" value="1"/>
</dbReference>
<dbReference type="Pfam" id="PF00589">
    <property type="entry name" value="Phage_integrase"/>
    <property type="match status" value="1"/>
</dbReference>
<dbReference type="NCBIfam" id="NF002331">
    <property type="entry name" value="PRK01287.1"/>
    <property type="match status" value="1"/>
</dbReference>
<dbReference type="GO" id="GO:0007059">
    <property type="term" value="P:chromosome segregation"/>
    <property type="evidence" value="ECO:0007669"/>
    <property type="project" value="UniProtKB-KW"/>
</dbReference>
<evidence type="ECO:0000313" key="9">
    <source>
        <dbReference type="Proteomes" id="UP000013201"/>
    </source>
</evidence>
<reference evidence="9" key="2">
    <citation type="submission" date="2013-04" db="EMBL/GenBank/DDBJ databases">
        <title>Bisphenol A degrading Sphingobium sp. strain BiD32.</title>
        <authorList>
            <person name="Nielsen J.L."/>
            <person name="Zhou N.A."/>
            <person name="Kjeldal H."/>
        </authorList>
    </citation>
    <scope>NUCLEOTIDE SEQUENCE [LARGE SCALE GENOMIC DNA]</scope>
    <source>
        <strain evidence="9">BiD32</strain>
    </source>
</reference>
<dbReference type="Gene3D" id="1.10.150.130">
    <property type="match status" value="1"/>
</dbReference>
<dbReference type="PROSITE" id="PS51898">
    <property type="entry name" value="TYR_RECOMBINASE"/>
    <property type="match status" value="1"/>
</dbReference>
<dbReference type="Gene3D" id="1.10.443.10">
    <property type="entry name" value="Intergrase catalytic core"/>
    <property type="match status" value="1"/>
</dbReference>
<dbReference type="InterPro" id="IPR011010">
    <property type="entry name" value="DNA_brk_join_enz"/>
</dbReference>
<dbReference type="OrthoDB" id="7830133at2"/>
<evidence type="ECO:0000256" key="1">
    <source>
        <dbReference type="ARBA" id="ARBA00022829"/>
    </source>
</evidence>
<dbReference type="GO" id="GO:0015074">
    <property type="term" value="P:DNA integration"/>
    <property type="evidence" value="ECO:0007669"/>
    <property type="project" value="UniProtKB-KW"/>
</dbReference>
<evidence type="ECO:0000313" key="8">
    <source>
        <dbReference type="EMBL" id="CCW19346.1"/>
    </source>
</evidence>
<evidence type="ECO:0000259" key="7">
    <source>
        <dbReference type="PROSITE" id="PS51900"/>
    </source>
</evidence>
<dbReference type="InterPro" id="IPR002104">
    <property type="entry name" value="Integrase_catalytic"/>
</dbReference>
<name>N1MQX5_9SPHN</name>
<keyword evidence="3 5" id="KW-0238">DNA-binding</keyword>
<evidence type="ECO:0000259" key="6">
    <source>
        <dbReference type="PROSITE" id="PS51898"/>
    </source>
</evidence>
<keyword evidence="2" id="KW-0229">DNA integration</keyword>
<dbReference type="GO" id="GO:0006310">
    <property type="term" value="P:DNA recombination"/>
    <property type="evidence" value="ECO:0007669"/>
    <property type="project" value="UniProtKB-KW"/>
</dbReference>
<dbReference type="InterPro" id="IPR044068">
    <property type="entry name" value="CB"/>
</dbReference>